<evidence type="ECO:0000313" key="2">
    <source>
        <dbReference type="Proteomes" id="UP001595987"/>
    </source>
</evidence>
<comment type="caution">
    <text evidence="1">The sequence shown here is derived from an EMBL/GenBank/DDBJ whole genome shotgun (WGS) entry which is preliminary data.</text>
</comment>
<organism evidence="1 2">
    <name type="scientific">Lactococcus nasutitermitis</name>
    <dbReference type="NCBI Taxonomy" id="1652957"/>
    <lineage>
        <taxon>Bacteria</taxon>
        <taxon>Bacillati</taxon>
        <taxon>Bacillota</taxon>
        <taxon>Bacilli</taxon>
        <taxon>Lactobacillales</taxon>
        <taxon>Streptococcaceae</taxon>
        <taxon>Lactococcus</taxon>
    </lineage>
</organism>
<gene>
    <name evidence="1" type="ORF">ACFO26_09435</name>
</gene>
<sequence>MAINFFDRIVKKERTKMEATENDKTCISKVLPILVENLSKDESAKRIKPILEFHWGKGSNGLVSAVLLDLECHLEIFPLQAEHDETGWYRFSDKAVSYEAGIKYLLETLQKILTAHDMSELKDFKSIYELYPRWEVVEDEKFEIEVIAKKSWDYILEKRVGTENYYLSLYFDGIASFDHLYRVQEEDKNLINAENFDALADKYRKKSFDKTIKDVRY</sequence>
<name>A0ABV9JIB0_9LACT</name>
<keyword evidence="2" id="KW-1185">Reference proteome</keyword>
<reference evidence="2" key="1">
    <citation type="journal article" date="2019" name="Int. J. Syst. Evol. Microbiol.">
        <title>The Global Catalogue of Microorganisms (GCM) 10K type strain sequencing project: providing services to taxonomists for standard genome sequencing and annotation.</title>
        <authorList>
            <consortium name="The Broad Institute Genomics Platform"/>
            <consortium name="The Broad Institute Genome Sequencing Center for Infectious Disease"/>
            <person name="Wu L."/>
            <person name="Ma J."/>
        </authorList>
    </citation>
    <scope>NUCLEOTIDE SEQUENCE [LARGE SCALE GENOMIC DNA]</scope>
    <source>
        <strain evidence="2">CCUG 63287</strain>
    </source>
</reference>
<proteinExistence type="predicted"/>
<dbReference type="EMBL" id="JBHSGD010000008">
    <property type="protein sequence ID" value="MFC4653125.1"/>
    <property type="molecule type" value="Genomic_DNA"/>
</dbReference>
<dbReference type="Proteomes" id="UP001595987">
    <property type="component" value="Unassembled WGS sequence"/>
</dbReference>
<accession>A0ABV9JIB0</accession>
<evidence type="ECO:0000313" key="1">
    <source>
        <dbReference type="EMBL" id="MFC4653125.1"/>
    </source>
</evidence>
<protein>
    <submittedName>
        <fullName evidence="1">Uncharacterized protein</fullName>
    </submittedName>
</protein>